<evidence type="ECO:0000313" key="2">
    <source>
        <dbReference type="EMBL" id="AFY96622.1"/>
    </source>
</evidence>
<dbReference type="Proteomes" id="UP000010366">
    <property type="component" value="Chromosome"/>
</dbReference>
<dbReference type="STRING" id="1173020.Cha6605_5766"/>
<accession>K9UND9</accession>
<reference evidence="2 3" key="1">
    <citation type="submission" date="2012-05" db="EMBL/GenBank/DDBJ databases">
        <title>Finished chromosome of genome of Chamaesiphon sp. PCC 6605.</title>
        <authorList>
            <consortium name="US DOE Joint Genome Institute"/>
            <person name="Gugger M."/>
            <person name="Coursin T."/>
            <person name="Rippka R."/>
            <person name="Tandeau De Marsac N."/>
            <person name="Huntemann M."/>
            <person name="Wei C.-L."/>
            <person name="Han J."/>
            <person name="Detter J.C."/>
            <person name="Han C."/>
            <person name="Tapia R."/>
            <person name="Chen A."/>
            <person name="Kyrpides N."/>
            <person name="Mavromatis K."/>
            <person name="Markowitz V."/>
            <person name="Szeto E."/>
            <person name="Ivanova N."/>
            <person name="Pagani I."/>
            <person name="Pati A."/>
            <person name="Goodwin L."/>
            <person name="Nordberg H.P."/>
            <person name="Cantor M.N."/>
            <person name="Hua S.X."/>
            <person name="Woyke T."/>
            <person name="Kerfeld C.A."/>
        </authorList>
    </citation>
    <scope>NUCLEOTIDE SEQUENCE [LARGE SCALE GENOMIC DNA]</scope>
    <source>
        <strain evidence="3">ATCC 27169 / PCC 6605</strain>
    </source>
</reference>
<dbReference type="EMBL" id="CP003600">
    <property type="protein sequence ID" value="AFY96622.1"/>
    <property type="molecule type" value="Genomic_DNA"/>
</dbReference>
<evidence type="ECO:0000313" key="3">
    <source>
        <dbReference type="Proteomes" id="UP000010366"/>
    </source>
</evidence>
<gene>
    <name evidence="2" type="ORF">Cha6605_5766</name>
</gene>
<evidence type="ECO:0000256" key="1">
    <source>
        <dbReference type="SAM" id="Phobius"/>
    </source>
</evidence>
<dbReference type="KEGG" id="cmp:Cha6605_5766"/>
<keyword evidence="3" id="KW-1185">Reference proteome</keyword>
<proteinExistence type="predicted"/>
<dbReference type="AlphaFoldDB" id="K9UND9"/>
<dbReference type="HOGENOM" id="CLU_218749_0_1_3"/>
<sequence>MVFDESMQNALAGGLAIAIGIGAMLMMFSNIWTTKK</sequence>
<keyword evidence="1" id="KW-1133">Transmembrane helix</keyword>
<keyword evidence="1" id="KW-0812">Transmembrane</keyword>
<keyword evidence="1" id="KW-0472">Membrane</keyword>
<name>K9UND9_CHAP6</name>
<organism evidence="2 3">
    <name type="scientific">Chamaesiphon minutus (strain ATCC 27169 / PCC 6605)</name>
    <dbReference type="NCBI Taxonomy" id="1173020"/>
    <lineage>
        <taxon>Bacteria</taxon>
        <taxon>Bacillati</taxon>
        <taxon>Cyanobacteriota</taxon>
        <taxon>Cyanophyceae</taxon>
        <taxon>Gomontiellales</taxon>
        <taxon>Chamaesiphonaceae</taxon>
        <taxon>Chamaesiphon</taxon>
    </lineage>
</organism>
<protein>
    <submittedName>
        <fullName evidence="2">Uncharacterized protein</fullName>
    </submittedName>
</protein>
<feature type="transmembrane region" description="Helical" evidence="1">
    <location>
        <begin position="12"/>
        <end position="32"/>
    </location>
</feature>